<dbReference type="Proteomes" id="UP000309872">
    <property type="component" value="Unassembled WGS sequence"/>
</dbReference>
<dbReference type="Pfam" id="PF10127">
    <property type="entry name" value="RlaP"/>
    <property type="match status" value="1"/>
</dbReference>
<dbReference type="EMBL" id="SUKA01000007">
    <property type="protein sequence ID" value="TJY62574.1"/>
    <property type="molecule type" value="Genomic_DNA"/>
</dbReference>
<keyword evidence="1" id="KW-0808">Transferase</keyword>
<gene>
    <name evidence="1" type="ORF">FAZ19_19060</name>
</gene>
<dbReference type="PANTHER" id="PTHR34817:SF2">
    <property type="entry name" value="NUCLEOTIDYLTRANSFERASE"/>
    <property type="match status" value="1"/>
</dbReference>
<dbReference type="GO" id="GO:0016740">
    <property type="term" value="F:transferase activity"/>
    <property type="evidence" value="ECO:0007669"/>
    <property type="project" value="UniProtKB-KW"/>
</dbReference>
<dbReference type="AlphaFoldDB" id="A0A4U0GVI1"/>
<name>A0A4U0GVI1_9SPHI</name>
<comment type="caution">
    <text evidence="1">The sequence shown here is derived from an EMBL/GenBank/DDBJ whole genome shotgun (WGS) entry which is preliminary data.</text>
</comment>
<evidence type="ECO:0000313" key="2">
    <source>
        <dbReference type="Proteomes" id="UP000309872"/>
    </source>
</evidence>
<dbReference type="OrthoDB" id="9796845at2"/>
<keyword evidence="2" id="KW-1185">Reference proteome</keyword>
<dbReference type="PANTHER" id="PTHR34817">
    <property type="entry name" value="NUCLEOTIDYLTRANSFERASE"/>
    <property type="match status" value="1"/>
</dbReference>
<evidence type="ECO:0000313" key="1">
    <source>
        <dbReference type="EMBL" id="TJY62574.1"/>
    </source>
</evidence>
<organism evidence="1 2">
    <name type="scientific">Sphingobacterium alkalisoli</name>
    <dbReference type="NCBI Taxonomy" id="1874115"/>
    <lineage>
        <taxon>Bacteria</taxon>
        <taxon>Pseudomonadati</taxon>
        <taxon>Bacteroidota</taxon>
        <taxon>Sphingobacteriia</taxon>
        <taxon>Sphingobacteriales</taxon>
        <taxon>Sphingobacteriaceae</taxon>
        <taxon>Sphingobacterium</taxon>
    </lineage>
</organism>
<sequence length="256" mass="30124">MEDKIIDKLNEIARAENVTILFACESGSRGWGFPSVDSDYDVRFIFVRNMEDYSSVFLPDMDLKFPINGELDVSGWDIKKVLTLLFKSNATPFEWIQSPIVYHEEKGFKISFLEQIENFFCARRQVHHYLGTVRSKMMDLDRKTIRLKSLFYILRSLLAAEWSIVHNSYAPMAFEDLAVLLPDNIKDEIKALLSLKSRVDERFEYRLSPAIKSYIGEQFPYLVREAKLLPITQFEKQKLEEYLKFTLYSHDYQRTP</sequence>
<accession>A0A4U0GVI1</accession>
<dbReference type="RefSeq" id="WP_136822360.1">
    <property type="nucleotide sequence ID" value="NZ_BMJX01000007.1"/>
</dbReference>
<protein>
    <submittedName>
        <fullName evidence="1">Nucleotidyltransferase domain-containing protein</fullName>
    </submittedName>
</protein>
<proteinExistence type="predicted"/>
<dbReference type="InterPro" id="IPR018775">
    <property type="entry name" value="RlaP"/>
</dbReference>
<reference evidence="1 2" key="1">
    <citation type="submission" date="2019-04" db="EMBL/GenBank/DDBJ databases">
        <title>Sphingobacterium olei sp. nov., isolated from oil-contaminated soil.</title>
        <authorList>
            <person name="Liu B."/>
        </authorList>
    </citation>
    <scope>NUCLEOTIDE SEQUENCE [LARGE SCALE GENOMIC DNA]</scope>
    <source>
        <strain evidence="1 2">Y3L14</strain>
    </source>
</reference>